<reference evidence="7 8" key="1">
    <citation type="journal article" date="2019" name="Sci. Rep.">
        <title>A high-quality genome of Eragrostis curvula grass provides insights into Poaceae evolution and supports new strategies to enhance forage quality.</title>
        <authorList>
            <person name="Carballo J."/>
            <person name="Santos B.A.C.M."/>
            <person name="Zappacosta D."/>
            <person name="Garbus I."/>
            <person name="Selva J.P."/>
            <person name="Gallo C.A."/>
            <person name="Diaz A."/>
            <person name="Albertini E."/>
            <person name="Caccamo M."/>
            <person name="Echenique V."/>
        </authorList>
    </citation>
    <scope>NUCLEOTIDE SEQUENCE [LARGE SCALE GENOMIC DNA]</scope>
    <source>
        <strain evidence="8">cv. Victoria</strain>
        <tissue evidence="7">Leaf</tissue>
    </source>
</reference>
<evidence type="ECO:0000259" key="6">
    <source>
        <dbReference type="Pfam" id="PF04057"/>
    </source>
</evidence>
<dbReference type="GO" id="GO:0005634">
    <property type="term" value="C:nucleus"/>
    <property type="evidence" value="ECO:0007669"/>
    <property type="project" value="InterPro"/>
</dbReference>
<keyword evidence="2" id="KW-0479">Metal-binding</keyword>
<keyword evidence="8" id="KW-1185">Reference proteome</keyword>
<name>A0A5J9V253_9POAL</name>
<dbReference type="GO" id="GO:0008270">
    <property type="term" value="F:zinc ion binding"/>
    <property type="evidence" value="ECO:0007669"/>
    <property type="project" value="UniProtKB-KW"/>
</dbReference>
<evidence type="ECO:0000313" key="7">
    <source>
        <dbReference type="EMBL" id="TVU30006.1"/>
    </source>
</evidence>
<comment type="caution">
    <text evidence="7">The sequence shown here is derived from an EMBL/GenBank/DDBJ whole genome shotgun (WGS) entry which is preliminary data.</text>
</comment>
<dbReference type="EMBL" id="RWGY01000011">
    <property type="protein sequence ID" value="TVU30006.1"/>
    <property type="molecule type" value="Genomic_DNA"/>
</dbReference>
<proteinExistence type="inferred from homology"/>
<dbReference type="InterPro" id="IPR012340">
    <property type="entry name" value="NA-bd_OB-fold"/>
</dbReference>
<dbReference type="CDD" id="cd04474">
    <property type="entry name" value="RPA1_DBD_A"/>
    <property type="match status" value="1"/>
</dbReference>
<dbReference type="Proteomes" id="UP000324897">
    <property type="component" value="Chromosome 1"/>
</dbReference>
<keyword evidence="5" id="KW-0238">DNA-binding</keyword>
<dbReference type="FunFam" id="2.40.50.140:FF:000041">
    <property type="entry name" value="Replication protein A subunit"/>
    <property type="match status" value="1"/>
</dbReference>
<dbReference type="Gene3D" id="2.40.50.140">
    <property type="entry name" value="Nucleic acid-binding proteins"/>
    <property type="match status" value="2"/>
</dbReference>
<organism evidence="7 8">
    <name type="scientific">Eragrostis curvula</name>
    <name type="common">weeping love grass</name>
    <dbReference type="NCBI Taxonomy" id="38414"/>
    <lineage>
        <taxon>Eukaryota</taxon>
        <taxon>Viridiplantae</taxon>
        <taxon>Streptophyta</taxon>
        <taxon>Embryophyta</taxon>
        <taxon>Tracheophyta</taxon>
        <taxon>Spermatophyta</taxon>
        <taxon>Magnoliopsida</taxon>
        <taxon>Liliopsida</taxon>
        <taxon>Poales</taxon>
        <taxon>Poaceae</taxon>
        <taxon>PACMAD clade</taxon>
        <taxon>Chloridoideae</taxon>
        <taxon>Eragrostideae</taxon>
        <taxon>Eragrostidinae</taxon>
        <taxon>Eragrostis</taxon>
    </lineage>
</organism>
<evidence type="ECO:0000313" key="8">
    <source>
        <dbReference type="Proteomes" id="UP000324897"/>
    </source>
</evidence>
<evidence type="ECO:0000256" key="1">
    <source>
        <dbReference type="ARBA" id="ARBA00005690"/>
    </source>
</evidence>
<keyword evidence="3" id="KW-0863">Zinc-finger</keyword>
<evidence type="ECO:0000256" key="4">
    <source>
        <dbReference type="ARBA" id="ARBA00022833"/>
    </source>
</evidence>
<feature type="non-terminal residue" evidence="7">
    <location>
        <position position="1"/>
    </location>
</feature>
<evidence type="ECO:0000256" key="3">
    <source>
        <dbReference type="ARBA" id="ARBA00022771"/>
    </source>
</evidence>
<accession>A0A5J9V253</accession>
<dbReference type="GO" id="GO:0003677">
    <property type="term" value="F:DNA binding"/>
    <property type="evidence" value="ECO:0007669"/>
    <property type="project" value="UniProtKB-KW"/>
</dbReference>
<keyword evidence="4" id="KW-0862">Zinc</keyword>
<dbReference type="InterPro" id="IPR007199">
    <property type="entry name" value="Rep_factor-A_N"/>
</dbReference>
<dbReference type="GO" id="GO:0006260">
    <property type="term" value="P:DNA replication"/>
    <property type="evidence" value="ECO:0007669"/>
    <property type="project" value="InterPro"/>
</dbReference>
<dbReference type="SUPFAM" id="SSF50249">
    <property type="entry name" value="Nucleic acid-binding proteins"/>
    <property type="match status" value="2"/>
</dbReference>
<evidence type="ECO:0000256" key="5">
    <source>
        <dbReference type="ARBA" id="ARBA00023125"/>
    </source>
</evidence>
<dbReference type="Pfam" id="PF04057">
    <property type="entry name" value="Rep-A_N"/>
    <property type="match status" value="1"/>
</dbReference>
<dbReference type="AlphaFoldDB" id="A0A5J9V253"/>
<sequence length="251" mass="28213">MMLSDGIHKQQAMLATTYNHLVRDGTIRAGTIVQLVDFICNIMLFRTDRMPLTCASYGTMSAQNKVNENLVPPVSQHPSLNSYQDQRFAAPATASPGNNYGCPEQPLYQHASPVYINRRPAGRNESTPRIIPITALNKFQTTWTIRARVTAKANVRYWGNAKNGKNFSFDLLDAEDGENCARCFNELVDRIYVLIEVYLIFGGKLNPANKKFNHLNHDLEITIYTPMSSNRFIPMITAFLGSSTIFGRSTK</sequence>
<evidence type="ECO:0000256" key="2">
    <source>
        <dbReference type="ARBA" id="ARBA00022723"/>
    </source>
</evidence>
<protein>
    <recommendedName>
        <fullName evidence="6">Replication factor-A protein 1 N-terminal domain-containing protein</fullName>
    </recommendedName>
</protein>
<dbReference type="Gramene" id="TVU30006">
    <property type="protein sequence ID" value="TVU30006"/>
    <property type="gene ID" value="EJB05_21606"/>
</dbReference>
<gene>
    <name evidence="7" type="ORF">EJB05_21606</name>
</gene>
<feature type="domain" description="Replication factor-A protein 1 N-terminal" evidence="6">
    <location>
        <begin position="1"/>
        <end position="43"/>
    </location>
</feature>
<dbReference type="OrthoDB" id="1751331at2759"/>
<comment type="similarity">
    <text evidence="1">Belongs to the replication factor A protein 1 family.</text>
</comment>